<dbReference type="RefSeq" id="XP_040732708.1">
    <property type="nucleotide sequence ID" value="XM_040876545.1"/>
</dbReference>
<dbReference type="OrthoDB" id="7289984at2759"/>
<protein>
    <recommendedName>
        <fullName evidence="3">NAD(P)-binding protein</fullName>
    </recommendedName>
</protein>
<evidence type="ECO:0008006" key="3">
    <source>
        <dbReference type="Google" id="ProtNLM"/>
    </source>
</evidence>
<accession>A0A364KXA3</accession>
<evidence type="ECO:0000313" key="1">
    <source>
        <dbReference type="EMBL" id="RAO68192.1"/>
    </source>
</evidence>
<dbReference type="GO" id="GO:0016616">
    <property type="term" value="F:oxidoreductase activity, acting on the CH-OH group of donors, NAD or NADP as acceptor"/>
    <property type="evidence" value="ECO:0007669"/>
    <property type="project" value="TreeGrafter"/>
</dbReference>
<dbReference type="EMBL" id="MIKG01000007">
    <property type="protein sequence ID" value="RAO68192.1"/>
    <property type="molecule type" value="Genomic_DNA"/>
</dbReference>
<organism evidence="1 2">
    <name type="scientific">Talaromyces amestolkiae</name>
    <dbReference type="NCBI Taxonomy" id="1196081"/>
    <lineage>
        <taxon>Eukaryota</taxon>
        <taxon>Fungi</taxon>
        <taxon>Dikarya</taxon>
        <taxon>Ascomycota</taxon>
        <taxon>Pezizomycotina</taxon>
        <taxon>Eurotiomycetes</taxon>
        <taxon>Eurotiomycetidae</taxon>
        <taxon>Eurotiales</taxon>
        <taxon>Trichocomaceae</taxon>
        <taxon>Talaromyces</taxon>
        <taxon>Talaromyces sect. Talaromyces</taxon>
    </lineage>
</organism>
<dbReference type="SUPFAM" id="SSF51735">
    <property type="entry name" value="NAD(P)-binding Rossmann-fold domains"/>
    <property type="match status" value="1"/>
</dbReference>
<dbReference type="PANTHER" id="PTHR45458">
    <property type="entry name" value="SHORT-CHAIN DEHYDROGENASE/REDUCTASE SDR"/>
    <property type="match status" value="1"/>
</dbReference>
<dbReference type="PRINTS" id="PR00081">
    <property type="entry name" value="GDHRDH"/>
</dbReference>
<dbReference type="InterPro" id="IPR052184">
    <property type="entry name" value="SDR_enzymes"/>
</dbReference>
<gene>
    <name evidence="1" type="ORF">BHQ10_004204</name>
</gene>
<dbReference type="Pfam" id="PF00106">
    <property type="entry name" value="adh_short"/>
    <property type="match status" value="1"/>
</dbReference>
<keyword evidence="2" id="KW-1185">Reference proteome</keyword>
<name>A0A364KXA3_TALAM</name>
<comment type="caution">
    <text evidence="1">The sequence shown here is derived from an EMBL/GenBank/DDBJ whole genome shotgun (WGS) entry which is preliminary data.</text>
</comment>
<evidence type="ECO:0000313" key="2">
    <source>
        <dbReference type="Proteomes" id="UP000249363"/>
    </source>
</evidence>
<dbReference type="PANTHER" id="PTHR45458:SF3">
    <property type="entry name" value="CHAIN DEHYDROGENASE (ATSC), PUTATIVE-RELATED"/>
    <property type="match status" value="1"/>
</dbReference>
<dbReference type="AlphaFoldDB" id="A0A364KXA3"/>
<sequence length="270" mass="29478">MPSYVITGASRGIGFEFLRQLSADPDSTVIGLVRDKESTEEKVQKELRRDNIHLIKADLKDHDSLKKAAEETASITGGVLDYLIANAAYFSTKAGWYTIGDLIESPGQYAQDLNESFQINVVGNIQLFNAFIPLISKGEVRKVIALGSMSADIDLTAKYDLSTTGPYSISKAALNMAVAKYSAEFREKGILFMSIAPGATDTFSSTKLSDKEQKNMEIEIQKLMGYAPHFTGLASPESAVALVRKVMENASLENGDGGTWVSQFGNKQWQ</sequence>
<dbReference type="InterPro" id="IPR002347">
    <property type="entry name" value="SDR_fam"/>
</dbReference>
<reference evidence="1 2" key="1">
    <citation type="journal article" date="2017" name="Biotechnol. Biofuels">
        <title>Differential beta-glucosidase expression as a function of carbon source availability in Talaromyces amestolkiae: a genomic and proteomic approach.</title>
        <authorList>
            <person name="de Eugenio L.I."/>
            <person name="Mendez-Liter J.A."/>
            <person name="Nieto-Dominguez M."/>
            <person name="Alonso L."/>
            <person name="Gil-Munoz J."/>
            <person name="Barriuso J."/>
            <person name="Prieto A."/>
            <person name="Martinez M.J."/>
        </authorList>
    </citation>
    <scope>NUCLEOTIDE SEQUENCE [LARGE SCALE GENOMIC DNA]</scope>
    <source>
        <strain evidence="1 2">CIB</strain>
    </source>
</reference>
<proteinExistence type="predicted"/>
<dbReference type="GeneID" id="63793420"/>
<dbReference type="Proteomes" id="UP000249363">
    <property type="component" value="Unassembled WGS sequence"/>
</dbReference>
<dbReference type="InterPro" id="IPR036291">
    <property type="entry name" value="NAD(P)-bd_dom_sf"/>
</dbReference>
<dbReference type="Gene3D" id="3.40.50.720">
    <property type="entry name" value="NAD(P)-binding Rossmann-like Domain"/>
    <property type="match status" value="1"/>
</dbReference>